<feature type="transmembrane region" description="Helical" evidence="1">
    <location>
        <begin position="60"/>
        <end position="79"/>
    </location>
</feature>
<dbReference type="InterPro" id="IPR025635">
    <property type="entry name" value="DUF4293"/>
</dbReference>
<accession>A0AAU9CBR8</accession>
<organism evidence="2 3">
    <name type="scientific">Fulvitalea axinellae</name>
    <dbReference type="NCBI Taxonomy" id="1182444"/>
    <lineage>
        <taxon>Bacteria</taxon>
        <taxon>Pseudomonadati</taxon>
        <taxon>Bacteroidota</taxon>
        <taxon>Cytophagia</taxon>
        <taxon>Cytophagales</taxon>
        <taxon>Persicobacteraceae</taxon>
        <taxon>Fulvitalea</taxon>
    </lineage>
</organism>
<evidence type="ECO:0000313" key="2">
    <source>
        <dbReference type="EMBL" id="BDD09569.1"/>
    </source>
</evidence>
<dbReference type="Proteomes" id="UP001348817">
    <property type="component" value="Chromosome"/>
</dbReference>
<gene>
    <name evidence="2" type="ORF">FUAX_20010</name>
</gene>
<dbReference type="RefSeq" id="WP_338391163.1">
    <property type="nucleotide sequence ID" value="NZ_AP025314.1"/>
</dbReference>
<name>A0AAU9CBR8_9BACT</name>
<dbReference type="EMBL" id="AP025314">
    <property type="protein sequence ID" value="BDD09569.1"/>
    <property type="molecule type" value="Genomic_DNA"/>
</dbReference>
<keyword evidence="1" id="KW-0472">Membrane</keyword>
<evidence type="ECO:0008006" key="4">
    <source>
        <dbReference type="Google" id="ProtNLM"/>
    </source>
</evidence>
<feature type="transmembrane region" description="Helical" evidence="1">
    <location>
        <begin position="7"/>
        <end position="27"/>
    </location>
</feature>
<reference evidence="2 3" key="1">
    <citation type="submission" date="2021-12" db="EMBL/GenBank/DDBJ databases">
        <title>Genome sequencing of bacteria with rrn-lacking chromosome and rrn-plasmid.</title>
        <authorList>
            <person name="Anda M."/>
            <person name="Iwasaki W."/>
        </authorList>
    </citation>
    <scope>NUCLEOTIDE SEQUENCE [LARGE SCALE GENOMIC DNA]</scope>
    <source>
        <strain evidence="2 3">DSM 100852</strain>
    </source>
</reference>
<dbReference type="Pfam" id="PF14126">
    <property type="entry name" value="DUF4293"/>
    <property type="match status" value="1"/>
</dbReference>
<feature type="transmembrane region" description="Helical" evidence="1">
    <location>
        <begin position="91"/>
        <end position="110"/>
    </location>
</feature>
<keyword evidence="1" id="KW-0812">Transmembrane</keyword>
<protein>
    <recommendedName>
        <fullName evidence="4">DUF4293 family protein</fullName>
    </recommendedName>
</protein>
<keyword evidence="1" id="KW-1133">Transmembrane helix</keyword>
<keyword evidence="3" id="KW-1185">Reference proteome</keyword>
<evidence type="ECO:0000256" key="1">
    <source>
        <dbReference type="SAM" id="Phobius"/>
    </source>
</evidence>
<proteinExistence type="predicted"/>
<evidence type="ECO:0000313" key="3">
    <source>
        <dbReference type="Proteomes" id="UP001348817"/>
    </source>
</evidence>
<dbReference type="AlphaFoldDB" id="A0AAU9CBR8"/>
<sequence length="159" mass="17871">MLQRVQTLFLALAVALLGGGLYFPLWASYLKETGEAQALYFYGHEHIVAGSNPVMENMPFAVLGVLSVISILIGIYELVSFKNRMFQMKLGMGNTMLMLLNLGLSIYFVFTNGKDWTVGPDTMYRAGIFMLMGAVVCNQIATRFIKRDEELVRSVDRIR</sequence>
<feature type="transmembrane region" description="Helical" evidence="1">
    <location>
        <begin position="122"/>
        <end position="141"/>
    </location>
</feature>
<dbReference type="KEGG" id="fax:FUAX_20010"/>